<keyword evidence="2" id="KW-0560">Oxidoreductase</keyword>
<dbReference type="SUPFAM" id="SSF51735">
    <property type="entry name" value="NAD(P)-binding Rossmann-fold domains"/>
    <property type="match status" value="1"/>
</dbReference>
<evidence type="ECO:0000256" key="2">
    <source>
        <dbReference type="ARBA" id="ARBA00023002"/>
    </source>
</evidence>
<dbReference type="NCBIfam" id="NF005559">
    <property type="entry name" value="PRK07231.1"/>
    <property type="match status" value="1"/>
</dbReference>
<dbReference type="FunFam" id="3.40.50.720:FF:000084">
    <property type="entry name" value="Short-chain dehydrogenase reductase"/>
    <property type="match status" value="1"/>
</dbReference>
<dbReference type="PROSITE" id="PS00061">
    <property type="entry name" value="ADH_SHORT"/>
    <property type="match status" value="1"/>
</dbReference>
<dbReference type="InterPro" id="IPR002347">
    <property type="entry name" value="SDR_fam"/>
</dbReference>
<dbReference type="Pfam" id="PF13561">
    <property type="entry name" value="adh_short_C2"/>
    <property type="match status" value="1"/>
</dbReference>
<dbReference type="AlphaFoldDB" id="A0A1M5UZ10"/>
<dbReference type="PANTHER" id="PTHR24321">
    <property type="entry name" value="DEHYDROGENASES, SHORT CHAIN"/>
    <property type="match status" value="1"/>
</dbReference>
<dbReference type="Gene3D" id="3.40.50.720">
    <property type="entry name" value="NAD(P)-binding Rossmann-like Domain"/>
    <property type="match status" value="1"/>
</dbReference>
<dbReference type="PRINTS" id="PR00081">
    <property type="entry name" value="GDHRDH"/>
</dbReference>
<evidence type="ECO:0000256" key="1">
    <source>
        <dbReference type="ARBA" id="ARBA00006484"/>
    </source>
</evidence>
<sequence length="274" mass="28664">MTNTMSAEVLARLAQGKSFLDLAHKAVFITGAGSGIGRAMALAFAANGARLALLDINPLSLEQARGELLALFPGIAVQTYAAPVNDEQAVQDAVAGAAAAFGGIDILLNNAGISMNQPTLELTGADWRRAMDINVNGVFYCAQAVARHMVGQAHGVILNISSMYGVVAAPERAAYCTSKAAVAMLTKVMAIEWGRLGLRVNAIAPGYVKTDLVDELVKAGRMNVEALARRTPLGRLGEPQEIAALALFLASEHASFINGHVVVADGGWSAYSYI</sequence>
<proteinExistence type="inferred from homology"/>
<protein>
    <submittedName>
        <fullName evidence="3">NAD(P)-dependent dehydrogenase, short-chain alcohol dehydrogenase family</fullName>
    </submittedName>
</protein>
<evidence type="ECO:0000313" key="3">
    <source>
        <dbReference type="EMBL" id="SHH68160.1"/>
    </source>
</evidence>
<dbReference type="PANTHER" id="PTHR24321:SF8">
    <property type="entry name" value="ESTRADIOL 17-BETA-DEHYDROGENASE 8-RELATED"/>
    <property type="match status" value="1"/>
</dbReference>
<dbReference type="GO" id="GO:0016491">
    <property type="term" value="F:oxidoreductase activity"/>
    <property type="evidence" value="ECO:0007669"/>
    <property type="project" value="UniProtKB-KW"/>
</dbReference>
<keyword evidence="4" id="KW-1185">Reference proteome</keyword>
<dbReference type="EMBL" id="FQXE01000004">
    <property type="protein sequence ID" value="SHH68160.1"/>
    <property type="molecule type" value="Genomic_DNA"/>
</dbReference>
<dbReference type="PRINTS" id="PR00080">
    <property type="entry name" value="SDRFAMILY"/>
</dbReference>
<dbReference type="InterPro" id="IPR020904">
    <property type="entry name" value="Sc_DH/Rdtase_CS"/>
</dbReference>
<comment type="similarity">
    <text evidence="1">Belongs to the short-chain dehydrogenases/reductases (SDR) family.</text>
</comment>
<reference evidence="3 4" key="1">
    <citation type="submission" date="2016-11" db="EMBL/GenBank/DDBJ databases">
        <authorList>
            <person name="Jaros S."/>
            <person name="Januszkiewicz K."/>
            <person name="Wedrychowicz H."/>
        </authorList>
    </citation>
    <scope>NUCLEOTIDE SEQUENCE [LARGE SCALE GENOMIC DNA]</scope>
    <source>
        <strain evidence="3 4">CGMCC 1.10190</strain>
    </source>
</reference>
<dbReference type="Proteomes" id="UP000184226">
    <property type="component" value="Unassembled WGS sequence"/>
</dbReference>
<name>A0A1M5UZ10_9BURK</name>
<dbReference type="OrthoDB" id="6823797at2"/>
<dbReference type="InterPro" id="IPR036291">
    <property type="entry name" value="NAD(P)-bd_dom_sf"/>
</dbReference>
<gene>
    <name evidence="3" type="ORF">SAMN04488135_104166</name>
</gene>
<organism evidence="3 4">
    <name type="scientific">Pollutimonas bauzanensis</name>
    <dbReference type="NCBI Taxonomy" id="658167"/>
    <lineage>
        <taxon>Bacteria</taxon>
        <taxon>Pseudomonadati</taxon>
        <taxon>Pseudomonadota</taxon>
        <taxon>Betaproteobacteria</taxon>
        <taxon>Burkholderiales</taxon>
        <taxon>Alcaligenaceae</taxon>
        <taxon>Pollutimonas</taxon>
    </lineage>
</organism>
<dbReference type="RefSeq" id="WP_073102846.1">
    <property type="nucleotide sequence ID" value="NZ_FQXE01000004.1"/>
</dbReference>
<evidence type="ECO:0000313" key="4">
    <source>
        <dbReference type="Proteomes" id="UP000184226"/>
    </source>
</evidence>
<accession>A0A1M5UZ10</accession>
<dbReference type="STRING" id="658167.SAMN04488135_104166"/>